<protein>
    <recommendedName>
        <fullName evidence="3">Glycosyl transferase family 1 domain-containing protein</fullName>
    </recommendedName>
</protein>
<comment type="caution">
    <text evidence="1">The sequence shown here is derived from an EMBL/GenBank/DDBJ whole genome shotgun (WGS) entry which is preliminary data.</text>
</comment>
<organism evidence="1 2">
    <name type="scientific">Rhodoplanes roseus</name>
    <dbReference type="NCBI Taxonomy" id="29409"/>
    <lineage>
        <taxon>Bacteria</taxon>
        <taxon>Pseudomonadati</taxon>
        <taxon>Pseudomonadota</taxon>
        <taxon>Alphaproteobacteria</taxon>
        <taxon>Hyphomicrobiales</taxon>
        <taxon>Nitrobacteraceae</taxon>
        <taxon>Rhodoplanes</taxon>
    </lineage>
</organism>
<sequence>MCWRITRRWRSPAMSSRRRCGSPAAWSRAAPELRFHETTRRPRPAGRPPTMFLLRKYRKLRAKIRNIRRTLDGTRFVELQAHLDAALAELKVTPPNPFATSHSVARLTEQEVPAPSALAVLSSMPPASTGIATCTLMTVRAARFPVDVFSTYATASDYLLGLTDRRLAGTAVRVFDITALPLALSRHAYRAQIVTLGNSAHHVEQMRQFRQCRRFPNDVPVLVHLHDPGLMYLASLVLAAEKTNFRDALWATYGIDPRTPLDHEELEEQGVCGLRLLFAGLGVRAFLVNSQAAAAMVRRELPAADIHVLFHPLLPSAAEGAVARPPGAFRIGNFGVPHPRKRTEVVTAAFRLVRERVPAARLVIAGYDAAAYAAAHGLAAEAGYEIHDAPTDETFDALIESVDIGVQLRERNRGESSGPFTRLLQAGKPVIVSDLGSFAEHRDVARMVDPGCGPEELAAAILDERSRATERRPAVAALREAHSPEAFCRRLDEIVALYAAPPAPPRAMAAADPRS</sequence>
<name>A0A327L6E1_9BRAD</name>
<keyword evidence="2" id="KW-1185">Reference proteome</keyword>
<evidence type="ECO:0000313" key="2">
    <source>
        <dbReference type="Proteomes" id="UP000249130"/>
    </source>
</evidence>
<dbReference type="AlphaFoldDB" id="A0A327L6E1"/>
<dbReference type="Proteomes" id="UP000249130">
    <property type="component" value="Unassembled WGS sequence"/>
</dbReference>
<dbReference type="Pfam" id="PF13692">
    <property type="entry name" value="Glyco_trans_1_4"/>
    <property type="match status" value="1"/>
</dbReference>
<dbReference type="EMBL" id="NPEX01000101">
    <property type="protein sequence ID" value="RAI43198.1"/>
    <property type="molecule type" value="Genomic_DNA"/>
</dbReference>
<dbReference type="OrthoDB" id="8481160at2"/>
<evidence type="ECO:0000313" key="1">
    <source>
        <dbReference type="EMBL" id="RAI43198.1"/>
    </source>
</evidence>
<evidence type="ECO:0008006" key="3">
    <source>
        <dbReference type="Google" id="ProtNLM"/>
    </source>
</evidence>
<accession>A0A327L6E1</accession>
<gene>
    <name evidence="1" type="ORF">CH341_15630</name>
</gene>
<dbReference type="Gene3D" id="3.40.50.2000">
    <property type="entry name" value="Glycogen Phosphorylase B"/>
    <property type="match status" value="1"/>
</dbReference>
<dbReference type="SUPFAM" id="SSF53756">
    <property type="entry name" value="UDP-Glycosyltransferase/glycogen phosphorylase"/>
    <property type="match status" value="1"/>
</dbReference>
<proteinExistence type="predicted"/>
<reference evidence="1 2" key="1">
    <citation type="submission" date="2017-07" db="EMBL/GenBank/DDBJ databases">
        <title>Draft Genome Sequences of Select Purple Nonsulfur Bacteria.</title>
        <authorList>
            <person name="Lasarre B."/>
            <person name="Mckinlay J.B."/>
        </authorList>
    </citation>
    <scope>NUCLEOTIDE SEQUENCE [LARGE SCALE GENOMIC DNA]</scope>
    <source>
        <strain evidence="1 2">DSM 5909</strain>
    </source>
</reference>